<evidence type="ECO:0000256" key="1">
    <source>
        <dbReference type="SAM" id="MobiDB-lite"/>
    </source>
</evidence>
<dbReference type="Proteomes" id="UP000297245">
    <property type="component" value="Unassembled WGS sequence"/>
</dbReference>
<accession>A0A4S8KTC7</accession>
<feature type="non-terminal residue" evidence="2">
    <location>
        <position position="1"/>
    </location>
</feature>
<feature type="region of interest" description="Disordered" evidence="1">
    <location>
        <begin position="1"/>
        <end position="23"/>
    </location>
</feature>
<evidence type="ECO:0000313" key="3">
    <source>
        <dbReference type="Proteomes" id="UP000297245"/>
    </source>
</evidence>
<reference evidence="2 3" key="1">
    <citation type="journal article" date="2019" name="Nat. Ecol. Evol.">
        <title>Megaphylogeny resolves global patterns of mushroom evolution.</title>
        <authorList>
            <person name="Varga T."/>
            <person name="Krizsan K."/>
            <person name="Foldi C."/>
            <person name="Dima B."/>
            <person name="Sanchez-Garcia M."/>
            <person name="Sanchez-Ramirez S."/>
            <person name="Szollosi G.J."/>
            <person name="Szarkandi J.G."/>
            <person name="Papp V."/>
            <person name="Albert L."/>
            <person name="Andreopoulos W."/>
            <person name="Angelini C."/>
            <person name="Antonin V."/>
            <person name="Barry K.W."/>
            <person name="Bougher N.L."/>
            <person name="Buchanan P."/>
            <person name="Buyck B."/>
            <person name="Bense V."/>
            <person name="Catcheside P."/>
            <person name="Chovatia M."/>
            <person name="Cooper J."/>
            <person name="Damon W."/>
            <person name="Desjardin D."/>
            <person name="Finy P."/>
            <person name="Geml J."/>
            <person name="Haridas S."/>
            <person name="Hughes K."/>
            <person name="Justo A."/>
            <person name="Karasinski D."/>
            <person name="Kautmanova I."/>
            <person name="Kiss B."/>
            <person name="Kocsube S."/>
            <person name="Kotiranta H."/>
            <person name="LaButti K.M."/>
            <person name="Lechner B.E."/>
            <person name="Liimatainen K."/>
            <person name="Lipzen A."/>
            <person name="Lukacs Z."/>
            <person name="Mihaltcheva S."/>
            <person name="Morgado L.N."/>
            <person name="Niskanen T."/>
            <person name="Noordeloos M.E."/>
            <person name="Ohm R.A."/>
            <person name="Ortiz-Santana B."/>
            <person name="Ovrebo C."/>
            <person name="Racz N."/>
            <person name="Riley R."/>
            <person name="Savchenko A."/>
            <person name="Shiryaev A."/>
            <person name="Soop K."/>
            <person name="Spirin V."/>
            <person name="Szebenyi C."/>
            <person name="Tomsovsky M."/>
            <person name="Tulloss R.E."/>
            <person name="Uehling J."/>
            <person name="Grigoriev I.V."/>
            <person name="Vagvolgyi C."/>
            <person name="Papp T."/>
            <person name="Martin F.M."/>
            <person name="Miettinen O."/>
            <person name="Hibbett D.S."/>
            <person name="Nagy L.G."/>
        </authorList>
    </citation>
    <scope>NUCLEOTIDE SEQUENCE [LARGE SCALE GENOMIC DNA]</scope>
    <source>
        <strain evidence="2 3">CBS 962.96</strain>
    </source>
</reference>
<sequence length="85" mass="9667">LDDEVDVREKAEYPDDTAGEPIGLDQSVHERWKKLFKGKASEMEDGGDQFHPFSSELEWELARWAISEQVSQSSFNKLLEIPGVS</sequence>
<evidence type="ECO:0000313" key="2">
    <source>
        <dbReference type="EMBL" id="THU79094.1"/>
    </source>
</evidence>
<dbReference type="AlphaFoldDB" id="A0A4S8KTC7"/>
<protein>
    <submittedName>
        <fullName evidence="2">Uncharacterized protein</fullName>
    </submittedName>
</protein>
<proteinExistence type="predicted"/>
<organism evidence="2 3">
    <name type="scientific">Dendrothele bispora (strain CBS 962.96)</name>
    <dbReference type="NCBI Taxonomy" id="1314807"/>
    <lineage>
        <taxon>Eukaryota</taxon>
        <taxon>Fungi</taxon>
        <taxon>Dikarya</taxon>
        <taxon>Basidiomycota</taxon>
        <taxon>Agaricomycotina</taxon>
        <taxon>Agaricomycetes</taxon>
        <taxon>Agaricomycetidae</taxon>
        <taxon>Agaricales</taxon>
        <taxon>Agaricales incertae sedis</taxon>
        <taxon>Dendrothele</taxon>
    </lineage>
</organism>
<dbReference type="OrthoDB" id="2688393at2759"/>
<feature type="non-terminal residue" evidence="2">
    <location>
        <position position="85"/>
    </location>
</feature>
<name>A0A4S8KTC7_DENBC</name>
<keyword evidence="3" id="KW-1185">Reference proteome</keyword>
<gene>
    <name evidence="2" type="ORF">K435DRAFT_562483</name>
</gene>
<dbReference type="EMBL" id="ML180079">
    <property type="protein sequence ID" value="THU79094.1"/>
    <property type="molecule type" value="Genomic_DNA"/>
</dbReference>